<dbReference type="OMA" id="GASQYVK"/>
<dbReference type="GO" id="GO:0003723">
    <property type="term" value="F:RNA binding"/>
    <property type="evidence" value="ECO:0007669"/>
    <property type="project" value="InterPro"/>
</dbReference>
<dbReference type="GO" id="GO:0006396">
    <property type="term" value="P:RNA processing"/>
    <property type="evidence" value="ECO:0007669"/>
    <property type="project" value="InterPro"/>
</dbReference>
<dbReference type="NCBIfam" id="TIGR00186">
    <property type="entry name" value="rRNA_methyl_3"/>
    <property type="match status" value="1"/>
</dbReference>
<accession>A0A454C926</accession>
<dbReference type="Gene3D" id="3.30.1330.30">
    <property type="match status" value="1"/>
</dbReference>
<dbReference type="GO" id="GO:0008173">
    <property type="term" value="F:RNA methyltransferase activity"/>
    <property type="evidence" value="ECO:0007669"/>
    <property type="project" value="InterPro"/>
</dbReference>
<dbReference type="InterPro" id="IPR001537">
    <property type="entry name" value="SpoU_MeTrfase"/>
</dbReference>
<reference evidence="4 5" key="2">
    <citation type="submission" date="2018-10" db="EMBL/GenBank/DDBJ databases">
        <title>Detection and isolation of Mycoplasma hominis as a predominant microorganism from pelvic cavity of patient with salpingitis and tubo-ovarian abscess.</title>
        <authorList>
            <person name="Guschin A.E."/>
            <person name="Khayrullina G.A."/>
            <person name="Rakovskaya I.V."/>
            <person name="Shelenkov A.A."/>
            <person name="Shagin D.A."/>
        </authorList>
    </citation>
    <scope>NUCLEOTIDE SEQUENCE [LARGE SCALE GENOMIC DNA]</scope>
    <source>
        <strain evidence="5">TOA</strain>
    </source>
</reference>
<dbReference type="GeneID" id="89679115"/>
<keyword evidence="2 4" id="KW-0489">Methyltransferase</keyword>
<sequence length="230" mass="25844">MKKIVFGKNSVLEAIEYEFPIEEIYLQKGLVNNNLKFKKVVYLDRNSLDKLTENGNHQGYAAKLKDFQYHDLGSIFKDGSDKVLILDHIQDPQNFGAIIRSANVFGFKHIIIPKDRACDVTPSVLKTSSGGFKNVKVIKVNSLFDAIEELKNKGFWIYASALNQQAKKLNDAKFNEKIAIIVGNEGSGVSKTLLKHSDEIIYIEQDKESVQSLNVSVATGILLYTVFNKK</sequence>
<dbReference type="SMART" id="SM00967">
    <property type="entry name" value="SpoU_sub_bind"/>
    <property type="match status" value="1"/>
</dbReference>
<evidence type="ECO:0000313" key="5">
    <source>
        <dbReference type="Proteomes" id="UP000029712"/>
    </source>
</evidence>
<dbReference type="InterPro" id="IPR004441">
    <property type="entry name" value="rRNA_MeTrfase_TrmH"/>
</dbReference>
<dbReference type="InterPro" id="IPR029028">
    <property type="entry name" value="Alpha/beta_knot_MTases"/>
</dbReference>
<keyword evidence="3 4" id="KW-0808">Transferase</keyword>
<evidence type="ECO:0000256" key="2">
    <source>
        <dbReference type="ARBA" id="ARBA00022603"/>
    </source>
</evidence>
<dbReference type="Pfam" id="PF08032">
    <property type="entry name" value="SpoU_sub_bind"/>
    <property type="match status" value="1"/>
</dbReference>
<comment type="similarity">
    <text evidence="1">Belongs to the class IV-like SAM-binding methyltransferase superfamily. RNA methyltransferase TrmH family.</text>
</comment>
<reference evidence="4 5" key="1">
    <citation type="submission" date="2014-08" db="EMBL/GenBank/DDBJ databases">
        <authorList>
            <person name="Kuleshov K."/>
            <person name="Dedkov V."/>
            <person name="Markelov M."/>
            <person name="Pimkina E."/>
        </authorList>
    </citation>
    <scope>NUCLEOTIDE SEQUENCE [LARGE SCALE GENOMIC DNA]</scope>
    <source>
        <strain evidence="5">TOA</strain>
    </source>
</reference>
<dbReference type="RefSeq" id="WP_012855339.1">
    <property type="nucleotide sequence ID" value="NZ_CP032849.1"/>
</dbReference>
<proteinExistence type="inferred from homology"/>
<evidence type="ECO:0000256" key="1">
    <source>
        <dbReference type="ARBA" id="ARBA00007228"/>
    </source>
</evidence>
<evidence type="ECO:0000256" key="3">
    <source>
        <dbReference type="ARBA" id="ARBA00022679"/>
    </source>
</evidence>
<dbReference type="PANTHER" id="PTHR46429:SF1">
    <property type="entry name" value="23S RRNA (GUANOSINE-2'-O-)-METHYLTRANSFERASE RLMB"/>
    <property type="match status" value="1"/>
</dbReference>
<dbReference type="InterPro" id="IPR029026">
    <property type="entry name" value="tRNA_m1G_MTases_N"/>
</dbReference>
<dbReference type="Proteomes" id="UP000029712">
    <property type="component" value="Chromosome"/>
</dbReference>
<dbReference type="SUPFAM" id="SSF75217">
    <property type="entry name" value="alpha/beta knot"/>
    <property type="match status" value="1"/>
</dbReference>
<dbReference type="AlphaFoldDB" id="A0A454C926"/>
<dbReference type="SUPFAM" id="SSF55315">
    <property type="entry name" value="L30e-like"/>
    <property type="match status" value="1"/>
</dbReference>
<gene>
    <name evidence="4" type="primary">rlmB</name>
    <name evidence="4" type="ORF">KN71_000430</name>
</gene>
<name>A0A454C926_METHO</name>
<dbReference type="EMBL" id="CP033021">
    <property type="protein sequence ID" value="AYN65187.1"/>
    <property type="molecule type" value="Genomic_DNA"/>
</dbReference>
<evidence type="ECO:0000313" key="4">
    <source>
        <dbReference type="EMBL" id="AYN65187.1"/>
    </source>
</evidence>
<dbReference type="GO" id="GO:0005829">
    <property type="term" value="C:cytosol"/>
    <property type="evidence" value="ECO:0007669"/>
    <property type="project" value="TreeGrafter"/>
</dbReference>
<protein>
    <submittedName>
        <fullName evidence="4">23S rRNA (Guanosine(2251)-2'-O)-methyltransferase RlmB</fullName>
    </submittedName>
</protein>
<dbReference type="InterPro" id="IPR013123">
    <property type="entry name" value="SpoU_subst-bd"/>
</dbReference>
<dbReference type="CDD" id="cd18103">
    <property type="entry name" value="SpoU-like_RlmB"/>
    <property type="match status" value="1"/>
</dbReference>
<dbReference type="PANTHER" id="PTHR46429">
    <property type="entry name" value="23S RRNA (GUANOSINE-2'-O-)-METHYLTRANSFERASE RLMB"/>
    <property type="match status" value="1"/>
</dbReference>
<dbReference type="OrthoDB" id="9794400at2"/>
<dbReference type="Gene3D" id="3.40.1280.10">
    <property type="match status" value="1"/>
</dbReference>
<dbReference type="GO" id="GO:0032259">
    <property type="term" value="P:methylation"/>
    <property type="evidence" value="ECO:0007669"/>
    <property type="project" value="UniProtKB-KW"/>
</dbReference>
<organism evidence="4 5">
    <name type="scientific">Metamycoplasma hominis</name>
    <name type="common">Mycoplasma hominis</name>
    <dbReference type="NCBI Taxonomy" id="2098"/>
    <lineage>
        <taxon>Bacteria</taxon>
        <taxon>Bacillati</taxon>
        <taxon>Mycoplasmatota</taxon>
        <taxon>Mycoplasmoidales</taxon>
        <taxon>Metamycoplasmataceae</taxon>
        <taxon>Metamycoplasma</taxon>
    </lineage>
</organism>
<dbReference type="InterPro" id="IPR029064">
    <property type="entry name" value="Ribosomal_eL30-like_sf"/>
</dbReference>
<dbReference type="Pfam" id="PF00588">
    <property type="entry name" value="SpoU_methylase"/>
    <property type="match status" value="1"/>
</dbReference>